<dbReference type="PATRIC" id="fig|251702.3.peg.4106"/>
<gene>
    <name evidence="1" type="ORF">ALO88_05250</name>
</gene>
<dbReference type="Gene3D" id="3.30.360.10">
    <property type="entry name" value="Dihydrodipicolinate Reductase, domain 2"/>
    <property type="match status" value="1"/>
</dbReference>
<dbReference type="EMBL" id="LJPT01000179">
    <property type="protein sequence ID" value="KPW43248.1"/>
    <property type="molecule type" value="Genomic_DNA"/>
</dbReference>
<accession>A0A0P9JKP5</accession>
<dbReference type="Proteomes" id="UP000050425">
    <property type="component" value="Unassembled WGS sequence"/>
</dbReference>
<organism evidence="1 2">
    <name type="scientific">Pseudomonas syringae pv. antirrhini</name>
    <dbReference type="NCBI Taxonomy" id="251702"/>
    <lineage>
        <taxon>Bacteria</taxon>
        <taxon>Pseudomonadati</taxon>
        <taxon>Pseudomonadota</taxon>
        <taxon>Gammaproteobacteria</taxon>
        <taxon>Pseudomonadales</taxon>
        <taxon>Pseudomonadaceae</taxon>
        <taxon>Pseudomonas</taxon>
    </lineage>
</organism>
<reference evidence="1 2" key="1">
    <citation type="submission" date="2015-09" db="EMBL/GenBank/DDBJ databases">
        <title>Genome announcement of multiple Pseudomonas syringae strains.</title>
        <authorList>
            <person name="Thakur S."/>
            <person name="Wang P.W."/>
            <person name="Gong Y."/>
            <person name="Weir B.S."/>
            <person name="Guttman D.S."/>
        </authorList>
    </citation>
    <scope>NUCLEOTIDE SEQUENCE [LARGE SCALE GENOMIC DNA]</scope>
    <source>
        <strain evidence="1 2">ICMP4303</strain>
    </source>
</reference>
<name>A0A0P9JKP5_9PSED</name>
<protein>
    <submittedName>
        <fullName evidence="1">Oxidoreductase, Gfo/Idh/MocA family</fullName>
    </submittedName>
</protein>
<proteinExistence type="predicted"/>
<evidence type="ECO:0000313" key="1">
    <source>
        <dbReference type="EMBL" id="KPW43248.1"/>
    </source>
</evidence>
<evidence type="ECO:0000313" key="2">
    <source>
        <dbReference type="Proteomes" id="UP000050425"/>
    </source>
</evidence>
<feature type="non-terminal residue" evidence="1">
    <location>
        <position position="1"/>
    </location>
</feature>
<comment type="caution">
    <text evidence="1">The sequence shown here is derived from an EMBL/GenBank/DDBJ whole genome shotgun (WGS) entry which is preliminary data.</text>
</comment>
<sequence>RPGAPGRDGFQRLLAGPAQPGYAAFCPAPGHQLGYNELKALEVQALILAVCGQGSRGPDFEEAWQIERLATAIRLAAHEQRWVALDDI</sequence>
<dbReference type="AlphaFoldDB" id="A0A0P9JKP5"/>